<evidence type="ECO:0000313" key="3">
    <source>
        <dbReference type="Proteomes" id="UP000248423"/>
    </source>
</evidence>
<accession>A0A319E343</accession>
<protein>
    <submittedName>
        <fullName evidence="2">Uncharacterized protein</fullName>
    </submittedName>
</protein>
<evidence type="ECO:0000313" key="2">
    <source>
        <dbReference type="EMBL" id="PYI00898.1"/>
    </source>
</evidence>
<dbReference type="OrthoDB" id="10626517at2759"/>
<organism evidence="2 3">
    <name type="scientific">Aspergillus sclerotiicarbonarius (strain CBS 121057 / IBT 28362)</name>
    <dbReference type="NCBI Taxonomy" id="1448318"/>
    <lineage>
        <taxon>Eukaryota</taxon>
        <taxon>Fungi</taxon>
        <taxon>Dikarya</taxon>
        <taxon>Ascomycota</taxon>
        <taxon>Pezizomycotina</taxon>
        <taxon>Eurotiomycetes</taxon>
        <taxon>Eurotiomycetidae</taxon>
        <taxon>Eurotiales</taxon>
        <taxon>Aspergillaceae</taxon>
        <taxon>Aspergillus</taxon>
        <taxon>Aspergillus subgen. Circumdati</taxon>
    </lineage>
</organism>
<dbReference type="Proteomes" id="UP000248423">
    <property type="component" value="Unassembled WGS sequence"/>
</dbReference>
<feature type="region of interest" description="Disordered" evidence="1">
    <location>
        <begin position="149"/>
        <end position="177"/>
    </location>
</feature>
<sequence>MVSHVWKCLVLAMRIGASPLVAEKANRTISLAVVFFFFSELMSHLNPLDLRQEQQKKRHCDGLPGQKKEGNQEEPLQHEQQPALGSSCHAPIPSPPSVHPMRWLRHHSTLHDPGLQCGQVAGNISCSVAIQAGKVRGLFRSASSISTALPRSIRARPTMRASDDDQPQPQTRSKRCHPAFCCPRSEDQIKRSC</sequence>
<dbReference type="EMBL" id="KZ826431">
    <property type="protein sequence ID" value="PYI00898.1"/>
    <property type="molecule type" value="Genomic_DNA"/>
</dbReference>
<proteinExistence type="predicted"/>
<evidence type="ECO:0000256" key="1">
    <source>
        <dbReference type="SAM" id="MobiDB-lite"/>
    </source>
</evidence>
<gene>
    <name evidence="2" type="ORF">BO78DRAFT_29321</name>
</gene>
<feature type="region of interest" description="Disordered" evidence="1">
    <location>
        <begin position="55"/>
        <end position="101"/>
    </location>
</feature>
<dbReference type="AlphaFoldDB" id="A0A319E343"/>
<keyword evidence="3" id="KW-1185">Reference proteome</keyword>
<name>A0A319E343_ASPSB</name>
<feature type="compositionally biased region" description="Basic and acidic residues" evidence="1">
    <location>
        <begin position="66"/>
        <end position="77"/>
    </location>
</feature>
<reference evidence="2 3" key="1">
    <citation type="submission" date="2018-02" db="EMBL/GenBank/DDBJ databases">
        <title>The genomes of Aspergillus section Nigri reveals drivers in fungal speciation.</title>
        <authorList>
            <consortium name="DOE Joint Genome Institute"/>
            <person name="Vesth T.C."/>
            <person name="Nybo J."/>
            <person name="Theobald S."/>
            <person name="Brandl J."/>
            <person name="Frisvad J.C."/>
            <person name="Nielsen K.F."/>
            <person name="Lyhne E.K."/>
            <person name="Kogle M.E."/>
            <person name="Kuo A."/>
            <person name="Riley R."/>
            <person name="Clum A."/>
            <person name="Nolan M."/>
            <person name="Lipzen A."/>
            <person name="Salamov A."/>
            <person name="Henrissat B."/>
            <person name="Wiebenga A."/>
            <person name="De vries R.P."/>
            <person name="Grigoriev I.V."/>
            <person name="Mortensen U.H."/>
            <person name="Andersen M.R."/>
            <person name="Baker S.E."/>
        </authorList>
    </citation>
    <scope>NUCLEOTIDE SEQUENCE [LARGE SCALE GENOMIC DNA]</scope>
    <source>
        <strain evidence="2 3">CBS 121057</strain>
    </source>
</reference>
<dbReference type="VEuPathDB" id="FungiDB:BO78DRAFT_29321"/>